<accession>A0A8J6HZU0</accession>
<dbReference type="InterPro" id="IPR029064">
    <property type="entry name" value="Ribosomal_eL30-like_sf"/>
</dbReference>
<reference evidence="5" key="1">
    <citation type="submission" date="2020-06" db="EMBL/GenBank/DDBJ databases">
        <title>Novel chitinolytic bacterium.</title>
        <authorList>
            <person name="Ungkulpasvich U."/>
            <person name="Kosugi A."/>
            <person name="Uke A."/>
        </authorList>
    </citation>
    <scope>NUCLEOTIDE SEQUENCE</scope>
    <source>
        <strain evidence="5">UUS1-1</strain>
    </source>
</reference>
<dbReference type="GO" id="GO:0005829">
    <property type="term" value="C:cytosol"/>
    <property type="evidence" value="ECO:0007669"/>
    <property type="project" value="TreeGrafter"/>
</dbReference>
<evidence type="ECO:0000256" key="1">
    <source>
        <dbReference type="ARBA" id="ARBA00007228"/>
    </source>
</evidence>
<dbReference type="Proteomes" id="UP000657177">
    <property type="component" value="Unassembled WGS sequence"/>
</dbReference>
<dbReference type="GO" id="GO:0032259">
    <property type="term" value="P:methylation"/>
    <property type="evidence" value="ECO:0007669"/>
    <property type="project" value="UniProtKB-KW"/>
</dbReference>
<evidence type="ECO:0000313" key="5">
    <source>
        <dbReference type="EMBL" id="MBA2132851.1"/>
    </source>
</evidence>
<keyword evidence="6" id="KW-1185">Reference proteome</keyword>
<evidence type="ECO:0000256" key="2">
    <source>
        <dbReference type="ARBA" id="ARBA00022603"/>
    </source>
</evidence>
<proteinExistence type="inferred from homology"/>
<dbReference type="AlphaFoldDB" id="A0A8J6HZU0"/>
<dbReference type="FunFam" id="3.40.1280.10:FF:000008">
    <property type="entry name" value="Group 3 RNA methyltransferase TrmH"/>
    <property type="match status" value="1"/>
</dbReference>
<keyword evidence="2" id="KW-0489">Methyltransferase</keyword>
<dbReference type="InterPro" id="IPR001537">
    <property type="entry name" value="SpoU_MeTrfase"/>
</dbReference>
<dbReference type="PANTHER" id="PTHR46429:SF1">
    <property type="entry name" value="23S RRNA (GUANOSINE-2'-O-)-METHYLTRANSFERASE RLMB"/>
    <property type="match status" value="1"/>
</dbReference>
<feature type="domain" description="RNA 2-O ribose methyltransferase substrate binding" evidence="4">
    <location>
        <begin position="9"/>
        <end position="84"/>
    </location>
</feature>
<evidence type="ECO:0000313" key="6">
    <source>
        <dbReference type="Proteomes" id="UP000657177"/>
    </source>
</evidence>
<dbReference type="InterPro" id="IPR004441">
    <property type="entry name" value="rRNA_MeTrfase_TrmH"/>
</dbReference>
<dbReference type="GO" id="GO:0006396">
    <property type="term" value="P:RNA processing"/>
    <property type="evidence" value="ECO:0007669"/>
    <property type="project" value="InterPro"/>
</dbReference>
<dbReference type="Pfam" id="PF00588">
    <property type="entry name" value="SpoU_methylase"/>
    <property type="match status" value="1"/>
</dbReference>
<evidence type="ECO:0000256" key="3">
    <source>
        <dbReference type="ARBA" id="ARBA00022679"/>
    </source>
</evidence>
<comment type="caution">
    <text evidence="5">The sequence shown here is derived from an EMBL/GenBank/DDBJ whole genome shotgun (WGS) entry which is preliminary data.</text>
</comment>
<evidence type="ECO:0000259" key="4">
    <source>
        <dbReference type="SMART" id="SM00967"/>
    </source>
</evidence>
<dbReference type="Gene3D" id="3.40.1280.10">
    <property type="match status" value="1"/>
</dbReference>
<dbReference type="Gene3D" id="3.30.1330.30">
    <property type="match status" value="1"/>
</dbReference>
<dbReference type="SMART" id="SM00967">
    <property type="entry name" value="SpoU_sub_bind"/>
    <property type="match status" value="1"/>
</dbReference>
<comment type="similarity">
    <text evidence="1">Belongs to the class IV-like SAM-binding methyltransferase superfamily. RNA methyltransferase TrmH family.</text>
</comment>
<gene>
    <name evidence="5" type="primary">rlmB</name>
    <name evidence="5" type="ORF">G5B42_04750</name>
</gene>
<organism evidence="5 6">
    <name type="scientific">Capillibacterium thermochitinicola</name>
    <dbReference type="NCBI Taxonomy" id="2699427"/>
    <lineage>
        <taxon>Bacteria</taxon>
        <taxon>Bacillati</taxon>
        <taxon>Bacillota</taxon>
        <taxon>Capillibacterium</taxon>
    </lineage>
</organism>
<dbReference type="SUPFAM" id="SSF55315">
    <property type="entry name" value="L30e-like"/>
    <property type="match status" value="1"/>
</dbReference>
<dbReference type="SUPFAM" id="SSF75217">
    <property type="entry name" value="alpha/beta knot"/>
    <property type="match status" value="1"/>
</dbReference>
<dbReference type="Pfam" id="PF08032">
    <property type="entry name" value="SpoU_sub_bind"/>
    <property type="match status" value="1"/>
</dbReference>
<name>A0A8J6HZU0_9FIRM</name>
<dbReference type="InterPro" id="IPR013123">
    <property type="entry name" value="SpoU_subst-bd"/>
</dbReference>
<dbReference type="EMBL" id="JAAKDE010000009">
    <property type="protein sequence ID" value="MBA2132851.1"/>
    <property type="molecule type" value="Genomic_DNA"/>
</dbReference>
<dbReference type="GO" id="GO:0008173">
    <property type="term" value="F:RNA methyltransferase activity"/>
    <property type="evidence" value="ECO:0007669"/>
    <property type="project" value="InterPro"/>
</dbReference>
<dbReference type="InterPro" id="IPR029026">
    <property type="entry name" value="tRNA_m1G_MTases_N"/>
</dbReference>
<protein>
    <submittedName>
        <fullName evidence="5">23S rRNA (Guanosine(2251)-2'-O)-methyltransferase RlmB</fullName>
    </submittedName>
</protein>
<dbReference type="InterPro" id="IPR029028">
    <property type="entry name" value="Alpha/beta_knot_MTases"/>
</dbReference>
<dbReference type="RefSeq" id="WP_181339308.1">
    <property type="nucleotide sequence ID" value="NZ_JAAKDE010000009.1"/>
</dbReference>
<keyword evidence="3" id="KW-0808">Transferase</keyword>
<dbReference type="PANTHER" id="PTHR46429">
    <property type="entry name" value="23S RRNA (GUANOSINE-2'-O-)-METHYLTRANSFERASE RLMB"/>
    <property type="match status" value="1"/>
</dbReference>
<dbReference type="CDD" id="cd18103">
    <property type="entry name" value="SpoU-like_RlmB"/>
    <property type="match status" value="1"/>
</dbReference>
<sequence length="257" mass="27839">MAAQERGEWLEGRNPVWEALQAGRKLKKVYIAKQAHGPQVSAIVALVQERGIPLEYCERKELDRLATTGRHQGVMALAEPLTTVTVDNLLAQARARGENPLLVLLDGVEDPHNVGSIIRTVEVGGGHGVILPERRSAGLNATVLKASAGAANHLPVAVVKNTVRGIEELKAKGCWVIGADQAGDNLWTSTFDLTLPLCLVLGSEGRGLSRLAKEKCDLLLRIPMQGRVSSLNVSVAAGILLYEVLRRRRPHDIQEKD</sequence>
<dbReference type="GO" id="GO:0003723">
    <property type="term" value="F:RNA binding"/>
    <property type="evidence" value="ECO:0007669"/>
    <property type="project" value="InterPro"/>
</dbReference>
<dbReference type="NCBIfam" id="TIGR00186">
    <property type="entry name" value="rRNA_methyl_3"/>
    <property type="match status" value="1"/>
</dbReference>